<dbReference type="PANTHER" id="PTHR41299:SF1">
    <property type="entry name" value="THIAMINE PYROPHOSPHOKINASE"/>
    <property type="match status" value="1"/>
</dbReference>
<dbReference type="OrthoDB" id="9804377at2"/>
<dbReference type="SUPFAM" id="SSF63999">
    <property type="entry name" value="Thiamin pyrophosphokinase, catalytic domain"/>
    <property type="match status" value="1"/>
</dbReference>
<dbReference type="RefSeq" id="WP_012063897.1">
    <property type="nucleotide sequence ID" value="NC_009633.1"/>
</dbReference>
<keyword evidence="4" id="KW-0067">ATP-binding</keyword>
<dbReference type="GO" id="GO:0004788">
    <property type="term" value="F:thiamine diphosphokinase activity"/>
    <property type="evidence" value="ECO:0007669"/>
    <property type="project" value="UniProtKB-UniRule"/>
</dbReference>
<keyword evidence="8" id="KW-1185">Reference proteome</keyword>
<dbReference type="GO" id="GO:0009229">
    <property type="term" value="P:thiamine diphosphate biosynthetic process"/>
    <property type="evidence" value="ECO:0007669"/>
    <property type="project" value="InterPro"/>
</dbReference>
<dbReference type="PANTHER" id="PTHR41299">
    <property type="entry name" value="THIAMINE PYROPHOSPHOKINASE"/>
    <property type="match status" value="1"/>
</dbReference>
<dbReference type="NCBIfam" id="TIGR01378">
    <property type="entry name" value="thi_PPkinase"/>
    <property type="match status" value="1"/>
</dbReference>
<dbReference type="Proteomes" id="UP000001572">
    <property type="component" value="Chromosome"/>
</dbReference>
<dbReference type="AlphaFoldDB" id="A6TRV8"/>
<name>A6TRV8_ALKMQ</name>
<dbReference type="InterPro" id="IPR007371">
    <property type="entry name" value="TPK_catalytic"/>
</dbReference>
<dbReference type="Gene3D" id="3.40.50.10240">
    <property type="entry name" value="Thiamin pyrophosphokinase, catalytic domain"/>
    <property type="match status" value="1"/>
</dbReference>
<keyword evidence="2" id="KW-0547">Nucleotide-binding</keyword>
<organism evidence="7 8">
    <name type="scientific">Alkaliphilus metalliredigens (strain QYMF)</name>
    <dbReference type="NCBI Taxonomy" id="293826"/>
    <lineage>
        <taxon>Bacteria</taxon>
        <taxon>Bacillati</taxon>
        <taxon>Bacillota</taxon>
        <taxon>Clostridia</taxon>
        <taxon>Peptostreptococcales</taxon>
        <taxon>Natronincolaceae</taxon>
        <taxon>Alkaliphilus</taxon>
    </lineage>
</organism>
<evidence type="ECO:0000256" key="1">
    <source>
        <dbReference type="ARBA" id="ARBA00022679"/>
    </source>
</evidence>
<dbReference type="SMART" id="SM00983">
    <property type="entry name" value="TPK_B1_binding"/>
    <property type="match status" value="1"/>
</dbReference>
<dbReference type="KEGG" id="amt:Amet_2776"/>
<dbReference type="HOGENOM" id="CLU_044237_1_1_9"/>
<evidence type="ECO:0000259" key="6">
    <source>
        <dbReference type="SMART" id="SM00983"/>
    </source>
</evidence>
<reference evidence="8" key="1">
    <citation type="journal article" date="2016" name="Genome Announc.">
        <title>Complete genome sequence of Alkaliphilus metalliredigens strain QYMF, an alkaliphilic and metal-reducing bacterium isolated from borax-contaminated leachate ponds.</title>
        <authorList>
            <person name="Hwang C."/>
            <person name="Copeland A."/>
            <person name="Lucas S."/>
            <person name="Lapidus A."/>
            <person name="Barry K."/>
            <person name="Detter J.C."/>
            <person name="Glavina Del Rio T."/>
            <person name="Hammon N."/>
            <person name="Israni S."/>
            <person name="Dalin E."/>
            <person name="Tice H."/>
            <person name="Pitluck S."/>
            <person name="Chertkov O."/>
            <person name="Brettin T."/>
            <person name="Bruce D."/>
            <person name="Han C."/>
            <person name="Schmutz J."/>
            <person name="Larimer F."/>
            <person name="Land M.L."/>
            <person name="Hauser L."/>
            <person name="Kyrpides N."/>
            <person name="Mikhailova N."/>
            <person name="Ye Q."/>
            <person name="Zhou J."/>
            <person name="Richardson P."/>
            <person name="Fields M.W."/>
        </authorList>
    </citation>
    <scope>NUCLEOTIDE SEQUENCE [LARGE SCALE GENOMIC DNA]</scope>
    <source>
        <strain evidence="8">QYMF</strain>
    </source>
</reference>
<dbReference type="EC" id="2.7.6.2" evidence="5"/>
<dbReference type="InterPro" id="IPR036759">
    <property type="entry name" value="TPK_catalytic_sf"/>
</dbReference>
<dbReference type="GO" id="GO:0030975">
    <property type="term" value="F:thiamine binding"/>
    <property type="evidence" value="ECO:0007669"/>
    <property type="project" value="InterPro"/>
</dbReference>
<dbReference type="InterPro" id="IPR036371">
    <property type="entry name" value="TPK_B1-bd_sf"/>
</dbReference>
<keyword evidence="3 7" id="KW-0418">Kinase</keyword>
<keyword evidence="1" id="KW-0808">Transferase</keyword>
<evidence type="ECO:0000256" key="5">
    <source>
        <dbReference type="NCBIfam" id="TIGR01378"/>
    </source>
</evidence>
<accession>A6TRV8</accession>
<dbReference type="InterPro" id="IPR053149">
    <property type="entry name" value="TPK"/>
</dbReference>
<protein>
    <recommendedName>
        <fullName evidence="5">Thiamine diphosphokinase</fullName>
        <ecNumber evidence="5">2.7.6.2</ecNumber>
    </recommendedName>
</protein>
<dbReference type="CDD" id="cd07995">
    <property type="entry name" value="TPK"/>
    <property type="match status" value="1"/>
</dbReference>
<dbReference type="eggNOG" id="COG1564">
    <property type="taxonomic scope" value="Bacteria"/>
</dbReference>
<dbReference type="GO" id="GO:0016301">
    <property type="term" value="F:kinase activity"/>
    <property type="evidence" value="ECO:0007669"/>
    <property type="project" value="UniProtKB-KW"/>
</dbReference>
<dbReference type="STRING" id="293826.Amet_2776"/>
<evidence type="ECO:0000256" key="2">
    <source>
        <dbReference type="ARBA" id="ARBA00022741"/>
    </source>
</evidence>
<gene>
    <name evidence="7" type="ordered locus">Amet_2776</name>
</gene>
<sequence length="211" mass="23095">MKVVIITNGQINDLDFVKAELLKADYIICADGAAKYLMDLEILPDQLVGDLDSIEEGVLNWVQKNEVAIKQFPRKKDQTDTELAVEFAFHKNPSEITILGAMGSRMDHSLANMFLLVKVIEQRILGKILDENNEVTIVKDNIRVNGNPGENISVIPIGGMVRGVTLTGVTYPLNDTDIPMGSSLGISNQFKEGSAGISIKEGLLLVIKSKE</sequence>
<evidence type="ECO:0000256" key="3">
    <source>
        <dbReference type="ARBA" id="ARBA00022777"/>
    </source>
</evidence>
<dbReference type="GO" id="GO:0006772">
    <property type="term" value="P:thiamine metabolic process"/>
    <property type="evidence" value="ECO:0007669"/>
    <property type="project" value="UniProtKB-UniRule"/>
</dbReference>
<dbReference type="EMBL" id="CP000724">
    <property type="protein sequence ID" value="ABR48926.1"/>
    <property type="molecule type" value="Genomic_DNA"/>
</dbReference>
<evidence type="ECO:0000313" key="7">
    <source>
        <dbReference type="EMBL" id="ABR48926.1"/>
    </source>
</evidence>
<proteinExistence type="predicted"/>
<dbReference type="Pfam" id="PF04263">
    <property type="entry name" value="TPK_catalytic"/>
    <property type="match status" value="1"/>
</dbReference>
<feature type="domain" description="Thiamin pyrophosphokinase thiamin-binding" evidence="6">
    <location>
        <begin position="134"/>
        <end position="205"/>
    </location>
</feature>
<dbReference type="GO" id="GO:0005524">
    <property type="term" value="F:ATP binding"/>
    <property type="evidence" value="ECO:0007669"/>
    <property type="project" value="UniProtKB-KW"/>
</dbReference>
<dbReference type="SUPFAM" id="SSF63862">
    <property type="entry name" value="Thiamin pyrophosphokinase, substrate-binding domain"/>
    <property type="match status" value="1"/>
</dbReference>
<dbReference type="Pfam" id="PF04265">
    <property type="entry name" value="TPK_B1_binding"/>
    <property type="match status" value="1"/>
</dbReference>
<evidence type="ECO:0000313" key="8">
    <source>
        <dbReference type="Proteomes" id="UP000001572"/>
    </source>
</evidence>
<dbReference type="InterPro" id="IPR007373">
    <property type="entry name" value="Thiamin_PyroPKinase_B1-bd"/>
</dbReference>
<dbReference type="InterPro" id="IPR006282">
    <property type="entry name" value="Thi_PPkinase"/>
</dbReference>
<evidence type="ECO:0000256" key="4">
    <source>
        <dbReference type="ARBA" id="ARBA00022840"/>
    </source>
</evidence>